<accession>A0ABV8SJ91</accession>
<sequence length="579" mass="65224">MGSILVTSVAANALKKPIEDLYAASKDAIRRKLRSLATPEKLKEIQKSIKSVQKVKTMWRIDKEVPLTSFYYPSRLIIDKTTCQIGSVAAVSARENFIIQGTVGQGKSIFLRYLCVKELAASQRIPIFVELRRYDPSLCFKAFLISAVSLYRIACDEPMFDYLAESGKLVLLLDAFDEVEQGSITHVLSEIEALSQKYPTLQIVITSRPDSGIERSPHFRVYQLAPLTSRDHRAFLARIVPEKARVDEIAIAIEKSNAEIKLLLTTPLLLTLLVMVYNSRQEIPTSLSEFYDAIFFTLLTRHDKNKPGFRRKRESGLADSDLRKLFEAFCYAARRQDQLVLKDSTLRALLEQASGATGISCVTDAFIHDMTKVACLMLQEGFECHFIHKSVVEFHAAAFISSTSEDNARKFYLGVNSSKWLKWRQELEFLSQIDRLRYLKFFYVPSAQMALQYFGIDSVQTKITANTAAKILDHTTIVPVSPPESLGSCSFQISGTQGFVADLIIRRSFHRVIRPGMSKFLPTHSLEKRTKLGDFAITKGKFNECLAVVQGVVDDILVSLREAEEELAIESRVADFVSP</sequence>
<dbReference type="Pfam" id="PF05729">
    <property type="entry name" value="NACHT"/>
    <property type="match status" value="1"/>
</dbReference>
<reference evidence="3" key="1">
    <citation type="journal article" date="2019" name="Int. J. Syst. Evol. Microbiol.">
        <title>The Global Catalogue of Microorganisms (GCM) 10K type strain sequencing project: providing services to taxonomists for standard genome sequencing and annotation.</title>
        <authorList>
            <consortium name="The Broad Institute Genomics Platform"/>
            <consortium name="The Broad Institute Genome Sequencing Center for Infectious Disease"/>
            <person name="Wu L."/>
            <person name="Ma J."/>
        </authorList>
    </citation>
    <scope>NUCLEOTIDE SEQUENCE [LARGE SCALE GENOMIC DNA]</scope>
    <source>
        <strain evidence="3">CGMCC 1.10759</strain>
    </source>
</reference>
<keyword evidence="3" id="KW-1185">Reference proteome</keyword>
<name>A0ABV8SJ91_9GAMM</name>
<comment type="caution">
    <text evidence="2">The sequence shown here is derived from an EMBL/GenBank/DDBJ whole genome shotgun (WGS) entry which is preliminary data.</text>
</comment>
<gene>
    <name evidence="2" type="ORF">ACFPN2_01195</name>
</gene>
<evidence type="ECO:0000313" key="2">
    <source>
        <dbReference type="EMBL" id="MFC4307684.1"/>
    </source>
</evidence>
<proteinExistence type="predicted"/>
<dbReference type="SUPFAM" id="SSF52540">
    <property type="entry name" value="P-loop containing nucleoside triphosphate hydrolases"/>
    <property type="match status" value="1"/>
</dbReference>
<feature type="domain" description="NACHT" evidence="1">
    <location>
        <begin position="95"/>
        <end position="214"/>
    </location>
</feature>
<dbReference type="InterPro" id="IPR007111">
    <property type="entry name" value="NACHT_NTPase"/>
</dbReference>
<dbReference type="EMBL" id="JBHSDU010000001">
    <property type="protein sequence ID" value="MFC4307684.1"/>
    <property type="molecule type" value="Genomic_DNA"/>
</dbReference>
<dbReference type="Proteomes" id="UP001595904">
    <property type="component" value="Unassembled WGS sequence"/>
</dbReference>
<organism evidence="2 3">
    <name type="scientific">Steroidobacter flavus</name>
    <dbReference type="NCBI Taxonomy" id="1842136"/>
    <lineage>
        <taxon>Bacteria</taxon>
        <taxon>Pseudomonadati</taxon>
        <taxon>Pseudomonadota</taxon>
        <taxon>Gammaproteobacteria</taxon>
        <taxon>Steroidobacterales</taxon>
        <taxon>Steroidobacteraceae</taxon>
        <taxon>Steroidobacter</taxon>
    </lineage>
</organism>
<dbReference type="PANTHER" id="PTHR46844">
    <property type="entry name" value="SLR5058 PROTEIN"/>
    <property type="match status" value="1"/>
</dbReference>
<evidence type="ECO:0000313" key="3">
    <source>
        <dbReference type="Proteomes" id="UP001595904"/>
    </source>
</evidence>
<dbReference type="PROSITE" id="PS50837">
    <property type="entry name" value="NACHT"/>
    <property type="match status" value="1"/>
</dbReference>
<protein>
    <submittedName>
        <fullName evidence="2">NACHT domain-containing protein</fullName>
    </submittedName>
</protein>
<dbReference type="RefSeq" id="WP_380594159.1">
    <property type="nucleotide sequence ID" value="NZ_JBHSDU010000001.1"/>
</dbReference>
<dbReference type="Gene3D" id="3.40.50.300">
    <property type="entry name" value="P-loop containing nucleotide triphosphate hydrolases"/>
    <property type="match status" value="1"/>
</dbReference>
<dbReference type="InterPro" id="IPR027417">
    <property type="entry name" value="P-loop_NTPase"/>
</dbReference>
<dbReference type="PANTHER" id="PTHR46844:SF1">
    <property type="entry name" value="SLR5058 PROTEIN"/>
    <property type="match status" value="1"/>
</dbReference>
<evidence type="ECO:0000259" key="1">
    <source>
        <dbReference type="PROSITE" id="PS50837"/>
    </source>
</evidence>